<dbReference type="EMBL" id="JANBOH010000340">
    <property type="protein sequence ID" value="KAJ1642775.1"/>
    <property type="molecule type" value="Genomic_DNA"/>
</dbReference>
<dbReference type="Gene3D" id="1.10.510.10">
    <property type="entry name" value="Transferase(Phosphotransferase) domain 1"/>
    <property type="match status" value="1"/>
</dbReference>
<dbReference type="PANTHER" id="PTHR18359">
    <property type="entry name" value="WD-REPEAT PROTEIN-RELATED"/>
    <property type="match status" value="1"/>
</dbReference>
<comment type="similarity">
    <text evidence="6">Belongs to the WD repeat UTP18 family.</text>
</comment>
<evidence type="ECO:0000313" key="10">
    <source>
        <dbReference type="EMBL" id="KAJ1642775.1"/>
    </source>
</evidence>
<evidence type="ECO:0000256" key="8">
    <source>
        <dbReference type="SAM" id="MobiDB-lite"/>
    </source>
</evidence>
<dbReference type="InterPro" id="IPR015943">
    <property type="entry name" value="WD40/YVTN_repeat-like_dom_sf"/>
</dbReference>
<accession>A0A9W7XH42</accession>
<comment type="subcellular location">
    <subcellularLocation>
        <location evidence="1">Nucleus</location>
        <location evidence="1">Nucleolus</location>
    </subcellularLocation>
</comment>
<feature type="repeat" description="WD" evidence="7">
    <location>
        <begin position="728"/>
        <end position="769"/>
    </location>
</feature>
<dbReference type="Gene3D" id="2.130.10.10">
    <property type="entry name" value="YVTN repeat-like/Quinoprotein amine dehydrogenase"/>
    <property type="match status" value="1"/>
</dbReference>
<keyword evidence="4" id="KW-0677">Repeat</keyword>
<feature type="compositionally biased region" description="Basic and acidic residues" evidence="8">
    <location>
        <begin position="578"/>
        <end position="589"/>
    </location>
</feature>
<organism evidence="10 11">
    <name type="scientific">Coemansia asiatica</name>
    <dbReference type="NCBI Taxonomy" id="1052880"/>
    <lineage>
        <taxon>Eukaryota</taxon>
        <taxon>Fungi</taxon>
        <taxon>Fungi incertae sedis</taxon>
        <taxon>Zoopagomycota</taxon>
        <taxon>Kickxellomycotina</taxon>
        <taxon>Kickxellomycetes</taxon>
        <taxon>Kickxellales</taxon>
        <taxon>Kickxellaceae</taxon>
        <taxon>Coemansia</taxon>
    </lineage>
</organism>
<dbReference type="InterPro" id="IPR011009">
    <property type="entry name" value="Kinase-like_dom_sf"/>
</dbReference>
<dbReference type="Pfam" id="PF00400">
    <property type="entry name" value="WD40"/>
    <property type="match status" value="3"/>
</dbReference>
<sequence>MTKRTFNSLNCDQKQREIEYKLYYEDVFALIEVKRVASASEQASAFEQLVRYTQEIYDKQHNRQFAWGLTICGFDIKICIFGANYILASDKFDLKTDDGKERFIRLLVYWSFCEEHRLGYDPSIRRLKDLGCWEIDVPKLDESESTSSLKKSADFETFYSNTVIVSADRQFGRLTRCFLASREKPSSSEHAQNMKHELIIKDAWPEAEVDAKDDMRDEVAHLGKIQRLMPEDAKIDGTYPVLEAGGRVCFSHEPLSAKSDSQFVEDGTRSLIGDLFDTINKSECNENEDSGTGEDDNQEIAKAQKNGIPYRVHKRIATSPIGEPLRRLGSIQELIIVVADAMRAHCAILEHCRILHRDISNNNVMFYRTEDGMVKGLLIGFDHAIDHDHASREYHQQRSGTLPYMSINNLENNDNEQTALDDWESLIYLLLLDRNFWMASYLSILSMVSQVPAQKSMSKQLDNNSDGRKRKRNTNNGEEAKAGMEKSKKEKDLELLVFGGEDVDIMDDMFGRMQKTAPSEIKDLSAGSKAESDDDSDDSEMVQDSKSESEPENAADSDEEEDVDGGDVDNSLFFIDTGKGDVDDMHEKSESEEDSGSDGDASSLELEDEDAVEDAAWVDDDMQQATVALKAQSRTRKLRKTEEDNKVSGDVYEQRLREQFQKVNPVPKWAAESDSKTWADDDSDMENDNDNRIGGDMLKNTKSLISKSIRLLEPTKIDIAQLHNANKAAPSQSAVLNVEFHPTSSVLLTAGLDKTLRLFEVDGKDNQKIQSIYFKDFPISAAHFIRGGKEVVVSGKRSWYYSVDVERGSVSRIPGIPGHKLKKLEYMHCSPNSDRMAFLDNGGQIHMVSTTTKQFIGSLSMNGPVRDVSFTSDGNYLWSTGLDNEVYQWDLRQNRCLSRWHDSAVFRPTCLEISPDSSYYATGDNSGTVNIYDTKAMDMTKVRDSGEFYSVNAFKMVDNLTTSINGMRFNKTSEILGIYSHRKANQIKLVHLPTGSVFANWPYANSKMGYIQCLDFSPNSGFMAVGNDSGKALLFRLSHYQTY</sequence>
<dbReference type="PROSITE" id="PS00109">
    <property type="entry name" value="PROTEIN_KINASE_TYR"/>
    <property type="match status" value="1"/>
</dbReference>
<keyword evidence="3 7" id="KW-0853">WD repeat</keyword>
<feature type="compositionally biased region" description="Acidic residues" evidence="8">
    <location>
        <begin position="532"/>
        <end position="541"/>
    </location>
</feature>
<evidence type="ECO:0000259" key="9">
    <source>
        <dbReference type="Pfam" id="PF17667"/>
    </source>
</evidence>
<evidence type="ECO:0000256" key="2">
    <source>
        <dbReference type="ARBA" id="ARBA00022552"/>
    </source>
</evidence>
<feature type="domain" description="Fungal-type protein kinase" evidence="9">
    <location>
        <begin position="13"/>
        <end position="431"/>
    </location>
</feature>
<gene>
    <name evidence="10" type="primary">UTP18</name>
    <name evidence="10" type="ORF">LPJ64_005402</name>
</gene>
<evidence type="ECO:0000313" key="11">
    <source>
        <dbReference type="Proteomes" id="UP001145021"/>
    </source>
</evidence>
<keyword evidence="11" id="KW-1185">Reference proteome</keyword>
<dbReference type="InterPro" id="IPR008266">
    <property type="entry name" value="Tyr_kinase_AS"/>
</dbReference>
<dbReference type="InterPro" id="IPR045161">
    <property type="entry name" value="Utp18"/>
</dbReference>
<name>A0A9W7XH42_9FUNG</name>
<dbReference type="AlphaFoldDB" id="A0A9W7XH42"/>
<dbReference type="Proteomes" id="UP001145021">
    <property type="component" value="Unassembled WGS sequence"/>
</dbReference>
<comment type="caution">
    <text evidence="10">The sequence shown here is derived from an EMBL/GenBank/DDBJ whole genome shotgun (WGS) entry which is preliminary data.</text>
</comment>
<proteinExistence type="inferred from homology"/>
<dbReference type="GO" id="GO:0032040">
    <property type="term" value="C:small-subunit processome"/>
    <property type="evidence" value="ECO:0007669"/>
    <property type="project" value="TreeGrafter"/>
</dbReference>
<dbReference type="InterPro" id="IPR036322">
    <property type="entry name" value="WD40_repeat_dom_sf"/>
</dbReference>
<dbReference type="SMART" id="SM00320">
    <property type="entry name" value="WD40"/>
    <property type="match status" value="4"/>
</dbReference>
<evidence type="ECO:0000256" key="1">
    <source>
        <dbReference type="ARBA" id="ARBA00004604"/>
    </source>
</evidence>
<evidence type="ECO:0000256" key="7">
    <source>
        <dbReference type="PROSITE-ProRule" id="PRU00221"/>
    </source>
</evidence>
<dbReference type="SUPFAM" id="SSF56112">
    <property type="entry name" value="Protein kinase-like (PK-like)"/>
    <property type="match status" value="1"/>
</dbReference>
<dbReference type="InterPro" id="IPR040976">
    <property type="entry name" value="Pkinase_fungal"/>
</dbReference>
<dbReference type="Pfam" id="PF17667">
    <property type="entry name" value="Pkinase_fungal"/>
    <property type="match status" value="1"/>
</dbReference>
<feature type="repeat" description="WD" evidence="7">
    <location>
        <begin position="858"/>
        <end position="899"/>
    </location>
</feature>
<feature type="compositionally biased region" description="Acidic residues" evidence="8">
    <location>
        <begin position="550"/>
        <end position="567"/>
    </location>
</feature>
<keyword evidence="5" id="KW-0539">Nucleus</keyword>
<reference evidence="10" key="1">
    <citation type="submission" date="2022-07" db="EMBL/GenBank/DDBJ databases">
        <title>Phylogenomic reconstructions and comparative analyses of Kickxellomycotina fungi.</title>
        <authorList>
            <person name="Reynolds N.K."/>
            <person name="Stajich J.E."/>
            <person name="Barry K."/>
            <person name="Grigoriev I.V."/>
            <person name="Crous P."/>
            <person name="Smith M.E."/>
        </authorList>
    </citation>
    <scope>NUCLEOTIDE SEQUENCE</scope>
    <source>
        <strain evidence="10">NBRC 105413</strain>
    </source>
</reference>
<dbReference type="SUPFAM" id="SSF50978">
    <property type="entry name" value="WD40 repeat-like"/>
    <property type="match status" value="1"/>
</dbReference>
<evidence type="ECO:0000256" key="6">
    <source>
        <dbReference type="ARBA" id="ARBA00025767"/>
    </source>
</evidence>
<keyword evidence="2" id="KW-0698">rRNA processing</keyword>
<feature type="region of interest" description="Disordered" evidence="8">
    <location>
        <begin position="518"/>
        <end position="611"/>
    </location>
</feature>
<protein>
    <submittedName>
        <fullName evidence="10">U3 snoRNP protein</fullName>
    </submittedName>
</protein>
<evidence type="ECO:0000256" key="5">
    <source>
        <dbReference type="ARBA" id="ARBA00023242"/>
    </source>
</evidence>
<dbReference type="InterPro" id="IPR001680">
    <property type="entry name" value="WD40_rpt"/>
</dbReference>
<dbReference type="PANTHER" id="PTHR18359:SF0">
    <property type="entry name" value="U3 SMALL NUCLEOLAR RNA-ASSOCIATED PROTEIN 18 HOMOLOG"/>
    <property type="match status" value="1"/>
</dbReference>
<feature type="region of interest" description="Disordered" evidence="8">
    <location>
        <begin position="456"/>
        <end position="489"/>
    </location>
</feature>
<feature type="region of interest" description="Disordered" evidence="8">
    <location>
        <begin position="666"/>
        <end position="695"/>
    </location>
</feature>
<dbReference type="PROSITE" id="PS50082">
    <property type="entry name" value="WD_REPEATS_2"/>
    <property type="match status" value="2"/>
</dbReference>
<evidence type="ECO:0000256" key="4">
    <source>
        <dbReference type="ARBA" id="ARBA00022737"/>
    </source>
</evidence>
<dbReference type="GO" id="GO:0004672">
    <property type="term" value="F:protein kinase activity"/>
    <property type="evidence" value="ECO:0007669"/>
    <property type="project" value="InterPro"/>
</dbReference>
<dbReference type="GO" id="GO:0034388">
    <property type="term" value="C:Pwp2p-containing subcomplex of 90S preribosome"/>
    <property type="evidence" value="ECO:0007669"/>
    <property type="project" value="TreeGrafter"/>
</dbReference>
<evidence type="ECO:0000256" key="3">
    <source>
        <dbReference type="ARBA" id="ARBA00022574"/>
    </source>
</evidence>
<dbReference type="GO" id="GO:0006364">
    <property type="term" value="P:rRNA processing"/>
    <property type="evidence" value="ECO:0007669"/>
    <property type="project" value="UniProtKB-KW"/>
</dbReference>
<feature type="compositionally biased region" description="Basic and acidic residues" evidence="8">
    <location>
        <begin position="478"/>
        <end position="489"/>
    </location>
</feature>